<dbReference type="EMBL" id="SCWC02000001">
    <property type="protein sequence ID" value="KAA1042648.1"/>
    <property type="molecule type" value="Genomic_DNA"/>
</dbReference>
<evidence type="ECO:0000256" key="11">
    <source>
        <dbReference type="ARBA" id="ARBA00042864"/>
    </source>
</evidence>
<dbReference type="InterPro" id="IPR011761">
    <property type="entry name" value="ATP-grasp"/>
</dbReference>
<feature type="domain" description="ATP-grasp" evidence="14">
    <location>
        <begin position="108"/>
        <end position="310"/>
    </location>
</feature>
<dbReference type="Gene3D" id="3.30.1490.20">
    <property type="entry name" value="ATP-grasp fold, A domain"/>
    <property type="match status" value="1"/>
</dbReference>
<dbReference type="GO" id="GO:0004637">
    <property type="term" value="F:phosphoribosylamine-glycine ligase activity"/>
    <property type="evidence" value="ECO:0007669"/>
    <property type="project" value="UniProtKB-EC"/>
</dbReference>
<dbReference type="RefSeq" id="WP_149458199.1">
    <property type="nucleotide sequence ID" value="NZ_SCWC02000001.1"/>
</dbReference>
<comment type="caution">
    <text evidence="15">The sequence shown here is derived from an EMBL/GenBank/DDBJ whole genome shotgun (WGS) entry which is preliminary data.</text>
</comment>
<dbReference type="Gene3D" id="3.90.600.10">
    <property type="entry name" value="Phosphoribosylglycinamide synthetase, C-terminal domain"/>
    <property type="match status" value="1"/>
</dbReference>
<sequence>MKVLVIGSGGREHALAHKVSQSVHVEEVFVIPGNDAMTNVATVVTAIAETDHEKIADFAVAEAIDWVIIGPEQPLTAGLADVLKERGIKVFGPNKKAAQMEGSKSFAKQMMKQYNIPTAAYEMISTKEAALAYIQEHSGPVVLKQDGLAAGKGVIVAMTEQEAVAAVHEFYKDGDTEVVFEEFLQGEEFSLMVFVNDDFIIPFDCVAQDHKRAFDGDTGPNTGGMGAYCPVAHIKEQTMKETNERISYPIARAMKEEGLHYFGLLYIGAIITEEGPKVIEFNARFGDPECQVLLTRLETDLMDIIFALEAKQDITLTWSADTVVGVVLAAKGYPAAYDKGIKVEGYNGELDYYVSGLKYEDGWKTAGGRVMLAVGSGGTVKDAVEASYQNAAKIKSDGLFYRTDIAHRALKNNG</sequence>
<dbReference type="EC" id="6.3.4.13" evidence="4 12"/>
<dbReference type="InterPro" id="IPR013815">
    <property type="entry name" value="ATP_grasp_subdomain_1"/>
</dbReference>
<dbReference type="SUPFAM" id="SSF56059">
    <property type="entry name" value="Glutathione synthetase ATP-binding domain-like"/>
    <property type="match status" value="1"/>
</dbReference>
<keyword evidence="6 13" id="KW-0547">Nucleotide-binding</keyword>
<proteinExistence type="inferred from homology"/>
<dbReference type="PANTHER" id="PTHR43472">
    <property type="entry name" value="PHOSPHORIBOSYLAMINE--GLYCINE LIGASE"/>
    <property type="match status" value="1"/>
</dbReference>
<evidence type="ECO:0000313" key="16">
    <source>
        <dbReference type="Proteomes" id="UP000295735"/>
    </source>
</evidence>
<keyword evidence="5 12" id="KW-0436">Ligase</keyword>
<dbReference type="NCBIfam" id="TIGR00877">
    <property type="entry name" value="purD"/>
    <property type="match status" value="1"/>
</dbReference>
<keyword evidence="7 12" id="KW-0658">Purine biosynthesis</keyword>
<dbReference type="InterPro" id="IPR037123">
    <property type="entry name" value="PRibGlycinamide_synth_C_sf"/>
</dbReference>
<dbReference type="SMART" id="SM01210">
    <property type="entry name" value="GARS_C"/>
    <property type="match status" value="1"/>
</dbReference>
<evidence type="ECO:0000256" key="13">
    <source>
        <dbReference type="PROSITE-ProRule" id="PRU00409"/>
    </source>
</evidence>
<dbReference type="PANTHER" id="PTHR43472:SF1">
    <property type="entry name" value="PHOSPHORIBOSYLAMINE--GLYCINE LIGASE, CHLOROPLASTIC"/>
    <property type="match status" value="1"/>
</dbReference>
<evidence type="ECO:0000259" key="14">
    <source>
        <dbReference type="PROSITE" id="PS50975"/>
    </source>
</evidence>
<evidence type="ECO:0000256" key="9">
    <source>
        <dbReference type="ARBA" id="ARBA00038345"/>
    </source>
</evidence>
<reference evidence="15 16" key="1">
    <citation type="submission" date="2019-09" db="EMBL/GenBank/DDBJ databases">
        <authorList>
            <person name="Mazhar S."/>
            <person name="Altermann E."/>
            <person name="Hill C."/>
            <person name="Mcauliffe O."/>
        </authorList>
    </citation>
    <scope>NUCLEOTIDE SEQUENCE [LARGE SCALE GENOMIC DNA]</scope>
    <source>
        <strain evidence="15 16">ATCC 51831</strain>
    </source>
</reference>
<dbReference type="SUPFAM" id="SSF52440">
    <property type="entry name" value="PreATP-grasp domain"/>
    <property type="match status" value="1"/>
</dbReference>
<dbReference type="InterPro" id="IPR011054">
    <property type="entry name" value="Rudment_hybrid_motif"/>
</dbReference>
<evidence type="ECO:0000313" key="15">
    <source>
        <dbReference type="EMBL" id="KAA1042648.1"/>
    </source>
</evidence>
<dbReference type="Pfam" id="PF02843">
    <property type="entry name" value="GARS_C"/>
    <property type="match status" value="1"/>
</dbReference>
<comment type="catalytic activity">
    <reaction evidence="12">
        <text>5-phospho-beta-D-ribosylamine + glycine + ATP = N(1)-(5-phospho-beta-D-ribosyl)glycinamide + ADP + phosphate + H(+)</text>
        <dbReference type="Rhea" id="RHEA:17453"/>
        <dbReference type="ChEBI" id="CHEBI:15378"/>
        <dbReference type="ChEBI" id="CHEBI:30616"/>
        <dbReference type="ChEBI" id="CHEBI:43474"/>
        <dbReference type="ChEBI" id="CHEBI:57305"/>
        <dbReference type="ChEBI" id="CHEBI:58681"/>
        <dbReference type="ChEBI" id="CHEBI:143788"/>
        <dbReference type="ChEBI" id="CHEBI:456216"/>
        <dbReference type="EC" id="6.3.4.13"/>
    </reaction>
</comment>
<dbReference type="Pfam" id="PF01071">
    <property type="entry name" value="GARS_A"/>
    <property type="match status" value="1"/>
</dbReference>
<evidence type="ECO:0000256" key="4">
    <source>
        <dbReference type="ARBA" id="ARBA00013255"/>
    </source>
</evidence>
<dbReference type="SUPFAM" id="SSF51246">
    <property type="entry name" value="Rudiment single hybrid motif"/>
    <property type="match status" value="1"/>
</dbReference>
<evidence type="ECO:0000256" key="5">
    <source>
        <dbReference type="ARBA" id="ARBA00022598"/>
    </source>
</evidence>
<evidence type="ECO:0000256" key="1">
    <source>
        <dbReference type="ARBA" id="ARBA00001936"/>
    </source>
</evidence>
<organism evidence="15 16">
    <name type="scientific">Macrococcus equipercicus</name>
    <dbReference type="NCBI Taxonomy" id="69967"/>
    <lineage>
        <taxon>Bacteria</taxon>
        <taxon>Bacillati</taxon>
        <taxon>Bacillota</taxon>
        <taxon>Bacilli</taxon>
        <taxon>Bacillales</taxon>
        <taxon>Staphylococcaceae</taxon>
        <taxon>Macrococcus</taxon>
    </lineage>
</organism>
<evidence type="ECO:0000256" key="6">
    <source>
        <dbReference type="ARBA" id="ARBA00022741"/>
    </source>
</evidence>
<dbReference type="InterPro" id="IPR000115">
    <property type="entry name" value="PRibGlycinamide_synth"/>
</dbReference>
<keyword evidence="8 13" id="KW-0067">ATP-binding</keyword>
<dbReference type="InterPro" id="IPR020560">
    <property type="entry name" value="PRibGlycinamide_synth_C-dom"/>
</dbReference>
<evidence type="ECO:0000256" key="12">
    <source>
        <dbReference type="HAMAP-Rule" id="MF_00138"/>
    </source>
</evidence>
<evidence type="ECO:0000256" key="10">
    <source>
        <dbReference type="ARBA" id="ARBA00042242"/>
    </source>
</evidence>
<dbReference type="InterPro" id="IPR020562">
    <property type="entry name" value="PRibGlycinamide_synth_N"/>
</dbReference>
<keyword evidence="16" id="KW-1185">Reference proteome</keyword>
<dbReference type="PROSITE" id="PS50975">
    <property type="entry name" value="ATP_GRASP"/>
    <property type="match status" value="1"/>
</dbReference>
<protein>
    <recommendedName>
        <fullName evidence="4 12">Phosphoribosylamine--glycine ligase</fullName>
        <ecNumber evidence="4 12">6.3.4.13</ecNumber>
    </recommendedName>
    <alternativeName>
        <fullName evidence="12">GARS</fullName>
    </alternativeName>
    <alternativeName>
        <fullName evidence="10 12">Glycinamide ribonucleotide synthetase</fullName>
    </alternativeName>
    <alternativeName>
        <fullName evidence="11 12">Phosphoribosylglycinamide synthetase</fullName>
    </alternativeName>
</protein>
<comment type="cofactor">
    <cofactor evidence="1">
        <name>Mn(2+)</name>
        <dbReference type="ChEBI" id="CHEBI:29035"/>
    </cofactor>
</comment>
<dbReference type="Pfam" id="PF02844">
    <property type="entry name" value="GARS_N"/>
    <property type="match status" value="1"/>
</dbReference>
<dbReference type="InterPro" id="IPR016185">
    <property type="entry name" value="PreATP-grasp_dom_sf"/>
</dbReference>
<dbReference type="Proteomes" id="UP000295735">
    <property type="component" value="Unassembled WGS sequence"/>
</dbReference>
<dbReference type="InterPro" id="IPR020561">
    <property type="entry name" value="PRibGlycinamid_synth_ATP-grasp"/>
</dbReference>
<dbReference type="SMART" id="SM01209">
    <property type="entry name" value="GARS_A"/>
    <property type="match status" value="1"/>
</dbReference>
<comment type="cofactor">
    <cofactor evidence="2">
        <name>Mg(2+)</name>
        <dbReference type="ChEBI" id="CHEBI:18420"/>
    </cofactor>
</comment>
<dbReference type="InterPro" id="IPR020559">
    <property type="entry name" value="PRibGlycinamide_synth_CS"/>
</dbReference>
<evidence type="ECO:0000256" key="2">
    <source>
        <dbReference type="ARBA" id="ARBA00001946"/>
    </source>
</evidence>
<dbReference type="Gene3D" id="3.40.50.20">
    <property type="match status" value="1"/>
</dbReference>
<evidence type="ECO:0000256" key="8">
    <source>
        <dbReference type="ARBA" id="ARBA00022840"/>
    </source>
</evidence>
<name>A0ABQ6RBN6_9STAP</name>
<evidence type="ECO:0000256" key="3">
    <source>
        <dbReference type="ARBA" id="ARBA00005174"/>
    </source>
</evidence>
<comment type="similarity">
    <text evidence="9 12">Belongs to the GARS family.</text>
</comment>
<dbReference type="HAMAP" id="MF_00138">
    <property type="entry name" value="GARS"/>
    <property type="match status" value="1"/>
</dbReference>
<gene>
    <name evidence="12" type="primary">purD</name>
    <name evidence="15" type="ORF">ERX35_001850</name>
</gene>
<dbReference type="Gene3D" id="3.30.470.20">
    <property type="entry name" value="ATP-grasp fold, B domain"/>
    <property type="match status" value="1"/>
</dbReference>
<dbReference type="PROSITE" id="PS00184">
    <property type="entry name" value="GARS"/>
    <property type="match status" value="1"/>
</dbReference>
<comment type="pathway">
    <text evidence="3 12">Purine metabolism; IMP biosynthesis via de novo pathway; N(1)-(5-phospho-D-ribosyl)glycinamide from 5-phospho-alpha-D-ribose 1-diphosphate: step 2/2.</text>
</comment>
<accession>A0ABQ6RBN6</accession>
<evidence type="ECO:0000256" key="7">
    <source>
        <dbReference type="ARBA" id="ARBA00022755"/>
    </source>
</evidence>